<feature type="coiled-coil region" evidence="1">
    <location>
        <begin position="12"/>
        <end position="42"/>
    </location>
</feature>
<name>A0A6A5EG47_PERFL</name>
<dbReference type="Proteomes" id="UP000465112">
    <property type="component" value="Chromosome 17"/>
</dbReference>
<evidence type="ECO:0000313" key="3">
    <source>
        <dbReference type="EMBL" id="KAF1377858.1"/>
    </source>
</evidence>
<gene>
    <name evidence="3" type="ORF">PFLUV_G00205110</name>
</gene>
<accession>A0A6A5EG47</accession>
<comment type="caution">
    <text evidence="3">The sequence shown here is derived from an EMBL/GenBank/DDBJ whole genome shotgun (WGS) entry which is preliminary data.</text>
</comment>
<evidence type="ECO:0000313" key="4">
    <source>
        <dbReference type="Proteomes" id="UP000465112"/>
    </source>
</evidence>
<organism evidence="3 4">
    <name type="scientific">Perca fluviatilis</name>
    <name type="common">European perch</name>
    <dbReference type="NCBI Taxonomy" id="8168"/>
    <lineage>
        <taxon>Eukaryota</taxon>
        <taxon>Metazoa</taxon>
        <taxon>Chordata</taxon>
        <taxon>Craniata</taxon>
        <taxon>Vertebrata</taxon>
        <taxon>Euteleostomi</taxon>
        <taxon>Actinopterygii</taxon>
        <taxon>Neopterygii</taxon>
        <taxon>Teleostei</taxon>
        <taxon>Neoteleostei</taxon>
        <taxon>Acanthomorphata</taxon>
        <taxon>Eupercaria</taxon>
        <taxon>Perciformes</taxon>
        <taxon>Percoidei</taxon>
        <taxon>Percidae</taxon>
        <taxon>Percinae</taxon>
        <taxon>Perca</taxon>
    </lineage>
</organism>
<sequence>MSFCLLCHIVVVEELQQQVTQSSTQREEIIRLKQELQLLRRDLALSGEGDCWRDELLDLARSKQERTMSELRCLRQVCENQRNDLQLLQLNLESARETLQEKTGQGLPGSQEELRCVCLDSGSPSSLRVKNSRPSHDAASPPAANQKATANCDLGVFSAHSIDGDDPLSSCSLQQLLDESRLLIRSSRPHSSVHRNRVPPMSCGATDPIYSNKCQTSHQQHLLHPTTQTYEAGDTPPKACPRHQPVMWTV</sequence>
<evidence type="ECO:0000256" key="1">
    <source>
        <dbReference type="SAM" id="Coils"/>
    </source>
</evidence>
<protein>
    <submittedName>
        <fullName evidence="3">Uncharacterized protein</fullName>
    </submittedName>
</protein>
<reference evidence="3 4" key="1">
    <citation type="submission" date="2019-06" db="EMBL/GenBank/DDBJ databases">
        <title>A chromosome-scale genome assembly of the European perch, Perca fluviatilis.</title>
        <authorList>
            <person name="Roques C."/>
            <person name="Zahm M."/>
            <person name="Cabau C."/>
            <person name="Klopp C."/>
            <person name="Bouchez O."/>
            <person name="Donnadieu C."/>
            <person name="Kuhl H."/>
            <person name="Gislard M."/>
            <person name="Guendouz S."/>
            <person name="Journot L."/>
            <person name="Haffray P."/>
            <person name="Bestin A."/>
            <person name="Morvezen R."/>
            <person name="Feron R."/>
            <person name="Wen M."/>
            <person name="Jouanno E."/>
            <person name="Herpin A."/>
            <person name="Schartl M."/>
            <person name="Postlethwait J."/>
            <person name="Schaerlinger B."/>
            <person name="Chardard D."/>
            <person name="Lecocq T."/>
            <person name="Poncet C."/>
            <person name="Jaffrelo L."/>
            <person name="Lampietro C."/>
            <person name="Guiguen Y."/>
        </authorList>
    </citation>
    <scope>NUCLEOTIDE SEQUENCE [LARGE SCALE GENOMIC DNA]</scope>
    <source>
        <tissue evidence="3">Blood</tissue>
    </source>
</reference>
<dbReference type="AlphaFoldDB" id="A0A6A5EG47"/>
<keyword evidence="4" id="KW-1185">Reference proteome</keyword>
<keyword evidence="1" id="KW-0175">Coiled coil</keyword>
<feature type="region of interest" description="Disordered" evidence="2">
    <location>
        <begin position="126"/>
        <end position="146"/>
    </location>
</feature>
<evidence type="ECO:0000256" key="2">
    <source>
        <dbReference type="SAM" id="MobiDB-lite"/>
    </source>
</evidence>
<feature type="coiled-coil region" evidence="1">
    <location>
        <begin position="71"/>
        <end position="105"/>
    </location>
</feature>
<dbReference type="EMBL" id="VHII01000017">
    <property type="protein sequence ID" value="KAF1377858.1"/>
    <property type="molecule type" value="Genomic_DNA"/>
</dbReference>
<proteinExistence type="predicted"/>